<dbReference type="Gene3D" id="1.25.40.20">
    <property type="entry name" value="Ankyrin repeat-containing domain"/>
    <property type="match status" value="1"/>
</dbReference>
<accession>A0A8W8L1I4</accession>
<dbReference type="InterPro" id="IPR002110">
    <property type="entry name" value="Ankyrin_rpt"/>
</dbReference>
<dbReference type="Pfam" id="PF00023">
    <property type="entry name" value="Ank"/>
    <property type="match status" value="1"/>
</dbReference>
<dbReference type="SMART" id="SM00248">
    <property type="entry name" value="ANK"/>
    <property type="match status" value="4"/>
</dbReference>
<feature type="repeat" description="ANK" evidence="3">
    <location>
        <begin position="106"/>
        <end position="138"/>
    </location>
</feature>
<dbReference type="OrthoDB" id="6137615at2759"/>
<dbReference type="Pfam" id="PF12796">
    <property type="entry name" value="Ank_2"/>
    <property type="match status" value="1"/>
</dbReference>
<dbReference type="AlphaFoldDB" id="A0A8W8L1I4"/>
<name>A0A8W8L1I4_MAGGI</name>
<reference evidence="4" key="1">
    <citation type="submission" date="2022-08" db="UniProtKB">
        <authorList>
            <consortium name="EnsemblMetazoa"/>
        </authorList>
    </citation>
    <scope>IDENTIFICATION</scope>
    <source>
        <strain evidence="4">05x7-T-G4-1.051#20</strain>
    </source>
</reference>
<evidence type="ECO:0000256" key="2">
    <source>
        <dbReference type="ARBA" id="ARBA00023043"/>
    </source>
</evidence>
<keyword evidence="2 3" id="KW-0040">ANK repeat</keyword>
<evidence type="ECO:0000256" key="1">
    <source>
        <dbReference type="ARBA" id="ARBA00022737"/>
    </source>
</evidence>
<feature type="repeat" description="ANK" evidence="3">
    <location>
        <begin position="73"/>
        <end position="105"/>
    </location>
</feature>
<dbReference type="SUPFAM" id="SSF48403">
    <property type="entry name" value="Ankyrin repeat"/>
    <property type="match status" value="1"/>
</dbReference>
<proteinExistence type="predicted"/>
<keyword evidence="1" id="KW-0677">Repeat</keyword>
<evidence type="ECO:0000313" key="5">
    <source>
        <dbReference type="Proteomes" id="UP000005408"/>
    </source>
</evidence>
<evidence type="ECO:0000256" key="3">
    <source>
        <dbReference type="PROSITE-ProRule" id="PRU00023"/>
    </source>
</evidence>
<dbReference type="InterPro" id="IPR036770">
    <property type="entry name" value="Ankyrin_rpt-contain_sf"/>
</dbReference>
<organism evidence="4 5">
    <name type="scientific">Magallana gigas</name>
    <name type="common">Pacific oyster</name>
    <name type="synonym">Crassostrea gigas</name>
    <dbReference type="NCBI Taxonomy" id="29159"/>
    <lineage>
        <taxon>Eukaryota</taxon>
        <taxon>Metazoa</taxon>
        <taxon>Spiralia</taxon>
        <taxon>Lophotrochozoa</taxon>
        <taxon>Mollusca</taxon>
        <taxon>Bivalvia</taxon>
        <taxon>Autobranchia</taxon>
        <taxon>Pteriomorphia</taxon>
        <taxon>Ostreida</taxon>
        <taxon>Ostreoidea</taxon>
        <taxon>Ostreidae</taxon>
        <taxon>Magallana</taxon>
    </lineage>
</organism>
<protein>
    <recommendedName>
        <fullName evidence="6">Ankyrin repeat protein</fullName>
    </recommendedName>
</protein>
<dbReference type="PANTHER" id="PTHR24198">
    <property type="entry name" value="ANKYRIN REPEAT AND PROTEIN KINASE DOMAIN-CONTAINING PROTEIN"/>
    <property type="match status" value="1"/>
</dbReference>
<keyword evidence="5" id="KW-1185">Reference proteome</keyword>
<dbReference type="PROSITE" id="PS50088">
    <property type="entry name" value="ANK_REPEAT"/>
    <property type="match status" value="2"/>
</dbReference>
<dbReference type="EnsemblMetazoa" id="G25907.3">
    <property type="protein sequence ID" value="G25907.3:cds"/>
    <property type="gene ID" value="G25907"/>
</dbReference>
<dbReference type="OMA" id="PNITGEN"/>
<evidence type="ECO:0008006" key="6">
    <source>
        <dbReference type="Google" id="ProtNLM"/>
    </source>
</evidence>
<dbReference type="PRINTS" id="PR01415">
    <property type="entry name" value="ANKYRIN"/>
</dbReference>
<evidence type="ECO:0000313" key="4">
    <source>
        <dbReference type="EnsemblMetazoa" id="G25907.3:cds"/>
    </source>
</evidence>
<dbReference type="PROSITE" id="PS50297">
    <property type="entry name" value="ANK_REP_REGION"/>
    <property type="match status" value="2"/>
</dbReference>
<sequence length="212" mass="23954">MTVFQSNYNSFVMWEAVYSGDSYSLKKVFKSGVNPNVLGYDGEPLLFTPIVHGDLEILKVFLSYCDVNIESKDGRTALMLAVQMGDMEMVKALIKAGACVDYKDHCGHTPFLLALQDGQFKIAEYLIKYGSDVNEVDDHDQSALCFILSGKKKKCARIIKTLFDSGYIMKESDNSFLLGDQKKLNNVARKYLKLIQKLETVTYGDDDECFDW</sequence>
<dbReference type="Proteomes" id="UP000005408">
    <property type="component" value="Unassembled WGS sequence"/>
</dbReference>
<dbReference type="PANTHER" id="PTHR24198:SF165">
    <property type="entry name" value="ANKYRIN REPEAT-CONTAINING PROTEIN-RELATED"/>
    <property type="match status" value="1"/>
</dbReference>